<dbReference type="PANTHER" id="PTHR36702">
    <property type="entry name" value="HOLLIDAY JUNCTION RESOLVASE"/>
    <property type="match status" value="1"/>
</dbReference>
<dbReference type="SUPFAM" id="SSF48371">
    <property type="entry name" value="ARM repeat"/>
    <property type="match status" value="1"/>
</dbReference>
<organism evidence="2 3">
    <name type="scientific">Cuscuta campestris</name>
    <dbReference type="NCBI Taxonomy" id="132261"/>
    <lineage>
        <taxon>Eukaryota</taxon>
        <taxon>Viridiplantae</taxon>
        <taxon>Streptophyta</taxon>
        <taxon>Embryophyta</taxon>
        <taxon>Tracheophyta</taxon>
        <taxon>Spermatophyta</taxon>
        <taxon>Magnoliopsida</taxon>
        <taxon>eudicotyledons</taxon>
        <taxon>Gunneridae</taxon>
        <taxon>Pentapetalae</taxon>
        <taxon>asterids</taxon>
        <taxon>lamiids</taxon>
        <taxon>Solanales</taxon>
        <taxon>Convolvulaceae</taxon>
        <taxon>Cuscuteae</taxon>
        <taxon>Cuscuta</taxon>
        <taxon>Cuscuta subgen. Grammica</taxon>
        <taxon>Cuscuta sect. Cleistogrammica</taxon>
    </lineage>
</organism>
<evidence type="ECO:0000256" key="1">
    <source>
        <dbReference type="SAM" id="MobiDB-lite"/>
    </source>
</evidence>
<dbReference type="AlphaFoldDB" id="A0A484NI70"/>
<dbReference type="InterPro" id="IPR027902">
    <property type="entry name" value="DUF4487"/>
</dbReference>
<gene>
    <name evidence="2" type="ORF">CCAM_LOCUS42851</name>
</gene>
<dbReference type="PANTHER" id="PTHR36702:SF1">
    <property type="entry name" value="HOLLIDAY JUNCTION RESOLVASE"/>
    <property type="match status" value="1"/>
</dbReference>
<feature type="region of interest" description="Disordered" evidence="1">
    <location>
        <begin position="959"/>
        <end position="979"/>
    </location>
</feature>
<accession>A0A484NI70</accession>
<protein>
    <submittedName>
        <fullName evidence="2">Uncharacterized protein</fullName>
    </submittedName>
</protein>
<sequence length="1036" mass="116543">MNMTTSFIRFERHYADLHGILQAIKSSDVVENRVQLLKEVGELDITEISEVESLIDSLQFMTILVFQIYFWELKLFYAKFILNIKVSLHWISGENCTLNKTILQVGAKYLDLDISGNLGQIMGLGAKAAIWCRKHLKMTVMSTSQDSQDEHDNLFCQLLLDLLGYASSSFSALTRYPIADNKDLITVVESFILEQMNLIKDSISEMKTLSVFGSEMQKMVQEVLDSLMRLCRVYSDNVNWDSYRLRTDSGTNIVGALEVDSTDHVVNVIKISVEKLCEVGITAGNNGGSSVSLLNLSWKGVVTLLQLGKGSLAVKVDIAATILSLISLANNCLRIAADEWSSPQKETVSFVEAKRIFLPVKFYLINAVRIISQYPTQAFSVFKDITLFLVKVATFKILLCNDELLKFASEAMVEILDPTSLHILNSFLNSAQLQPDHKFQLLDWMFGFRCGWDSDYVTSSSDSEMNSMNAIFCSNSDDMHSGRALLPGRVNVFLTLLNSAQDIDDAVRTVIARKLDWLMGTFVDDYIYSLVLALRIPTICSSTQKQEVIYEPIFHSALHALKTFMITGSSSSAWCHIEPFLLENIFHPHFLCHEIITELWCFMCRHAEKDIVHDIIDKLCSLLQYSAFPESVFSPHSALRKVARFICRLVSCGSESMADKIYSSVVGNSRSHCSSIMYLALLMEGFSLDFLSNKLKSSVKQQIVVEYFEFLNTFQDKLPRECGSGVYGAPVFALSAVLQSRSVSISDTELKSLKFLVAVVHKYNGSMDILERDVYRRLLSETLTIVSKVKNLYSSDDMEAVVVELQSLFISSPSDSRLYLCKPNLSSFMAGLGYMELSNSEDTTMNVAVRELYHMLLQERHWAFAHLAISAFGFFAARTNCNELWRYVPPDAALSFDSDLGNEADEERFMSELKVFLEKETSSSSDANLVPNLRKEGHLLKETARSKTRPCGIEATMMETDDNEKQHHQSSRKRKLPEGISQGMELLQSGLKVMGDSLSTLHNNQFDSIETHEKFVNQISQLKDVITSLAGLARTA</sequence>
<dbReference type="EMBL" id="OOIL02006729">
    <property type="protein sequence ID" value="VFR01076.1"/>
    <property type="molecule type" value="Genomic_DNA"/>
</dbReference>
<reference evidence="2 3" key="1">
    <citation type="submission" date="2018-04" db="EMBL/GenBank/DDBJ databases">
        <authorList>
            <person name="Vogel A."/>
        </authorList>
    </citation>
    <scope>NUCLEOTIDE SEQUENCE [LARGE SCALE GENOMIC DNA]</scope>
</reference>
<name>A0A484NI70_9ASTE</name>
<keyword evidence="3" id="KW-1185">Reference proteome</keyword>
<proteinExistence type="predicted"/>
<evidence type="ECO:0000313" key="3">
    <source>
        <dbReference type="Proteomes" id="UP000595140"/>
    </source>
</evidence>
<dbReference type="Proteomes" id="UP000595140">
    <property type="component" value="Unassembled WGS sequence"/>
</dbReference>
<dbReference type="OrthoDB" id="1925340at2759"/>
<dbReference type="Pfam" id="PF14868">
    <property type="entry name" value="DUF4487"/>
    <property type="match status" value="1"/>
</dbReference>
<evidence type="ECO:0000313" key="2">
    <source>
        <dbReference type="EMBL" id="VFR01076.1"/>
    </source>
</evidence>
<dbReference type="InterPro" id="IPR016024">
    <property type="entry name" value="ARM-type_fold"/>
</dbReference>